<proteinExistence type="predicted"/>
<reference evidence="1" key="1">
    <citation type="submission" date="2020-09" db="EMBL/GenBank/DDBJ databases">
        <title>Bacillus faecalis sp. nov., a moderately halophilic bacterium isolated from cow faeces.</title>
        <authorList>
            <person name="Jiang L."/>
            <person name="Lee J."/>
        </authorList>
    </citation>
    <scope>NUCLEOTIDE SEQUENCE</scope>
    <source>
        <strain evidence="1">AGMB 02131</strain>
    </source>
</reference>
<name>A0A927CZ87_9BACI</name>
<dbReference type="AlphaFoldDB" id="A0A927CZ87"/>
<sequence>MRRKVHLYTSSENNGATNKWIQLLIQRIIVEQLDVSYQLRARLLHQALTKARNEEDKSGK</sequence>
<gene>
    <name evidence="1" type="ORF">IEO70_06735</name>
</gene>
<keyword evidence="2" id="KW-1185">Reference proteome</keyword>
<protein>
    <submittedName>
        <fullName evidence="1">Uncharacterized protein</fullName>
    </submittedName>
</protein>
<dbReference type="EMBL" id="JACXSI010000012">
    <property type="protein sequence ID" value="MBD3108059.1"/>
    <property type="molecule type" value="Genomic_DNA"/>
</dbReference>
<dbReference type="RefSeq" id="WP_190997594.1">
    <property type="nucleotide sequence ID" value="NZ_JACXSI010000012.1"/>
</dbReference>
<dbReference type="Proteomes" id="UP000602076">
    <property type="component" value="Unassembled WGS sequence"/>
</dbReference>
<organism evidence="1 2">
    <name type="scientific">Peribacillus faecalis</name>
    <dbReference type="NCBI Taxonomy" id="2772559"/>
    <lineage>
        <taxon>Bacteria</taxon>
        <taxon>Bacillati</taxon>
        <taxon>Bacillota</taxon>
        <taxon>Bacilli</taxon>
        <taxon>Bacillales</taxon>
        <taxon>Bacillaceae</taxon>
        <taxon>Peribacillus</taxon>
    </lineage>
</organism>
<accession>A0A927CZ87</accession>
<evidence type="ECO:0000313" key="1">
    <source>
        <dbReference type="EMBL" id="MBD3108059.1"/>
    </source>
</evidence>
<evidence type="ECO:0000313" key="2">
    <source>
        <dbReference type="Proteomes" id="UP000602076"/>
    </source>
</evidence>
<comment type="caution">
    <text evidence="1">The sequence shown here is derived from an EMBL/GenBank/DDBJ whole genome shotgun (WGS) entry which is preliminary data.</text>
</comment>